<protein>
    <submittedName>
        <fullName evidence="4">Amino acid adenylation domain-containing protein</fullName>
    </submittedName>
</protein>
<name>A0A4Y3ULV5_9MICO</name>
<dbReference type="Pfam" id="PF00501">
    <property type="entry name" value="AMP-binding"/>
    <property type="match status" value="1"/>
</dbReference>
<evidence type="ECO:0000259" key="3">
    <source>
        <dbReference type="PROSITE" id="PS50075"/>
    </source>
</evidence>
<dbReference type="SUPFAM" id="SSF47336">
    <property type="entry name" value="ACP-like"/>
    <property type="match status" value="1"/>
</dbReference>
<evidence type="ECO:0000313" key="4">
    <source>
        <dbReference type="EMBL" id="TQM90248.1"/>
    </source>
</evidence>
<dbReference type="GO" id="GO:0008610">
    <property type="term" value="P:lipid biosynthetic process"/>
    <property type="evidence" value="ECO:0007669"/>
    <property type="project" value="UniProtKB-ARBA"/>
</dbReference>
<feature type="domain" description="Carrier" evidence="3">
    <location>
        <begin position="532"/>
        <end position="606"/>
    </location>
</feature>
<dbReference type="InterPro" id="IPR023213">
    <property type="entry name" value="CAT-like_dom_sf"/>
</dbReference>
<dbReference type="InterPro" id="IPR045851">
    <property type="entry name" value="AMP-bd_C_sf"/>
</dbReference>
<gene>
    <name evidence="4" type="ORF">FHX68_3052</name>
</gene>
<dbReference type="PROSITE" id="PS00455">
    <property type="entry name" value="AMP_BINDING"/>
    <property type="match status" value="1"/>
</dbReference>
<keyword evidence="5" id="KW-1185">Reference proteome</keyword>
<organism evidence="4 5">
    <name type="scientific">Microbacterium lacticum</name>
    <dbReference type="NCBI Taxonomy" id="33885"/>
    <lineage>
        <taxon>Bacteria</taxon>
        <taxon>Bacillati</taxon>
        <taxon>Actinomycetota</taxon>
        <taxon>Actinomycetes</taxon>
        <taxon>Micrococcales</taxon>
        <taxon>Microbacteriaceae</taxon>
        <taxon>Microbacterium</taxon>
    </lineage>
</organism>
<dbReference type="PANTHER" id="PTHR45527">
    <property type="entry name" value="NONRIBOSOMAL PEPTIDE SYNTHETASE"/>
    <property type="match status" value="1"/>
</dbReference>
<dbReference type="Gene3D" id="1.10.1200.10">
    <property type="entry name" value="ACP-like"/>
    <property type="match status" value="1"/>
</dbReference>
<dbReference type="AlphaFoldDB" id="A0A4Y3ULV5"/>
<evidence type="ECO:0000256" key="2">
    <source>
        <dbReference type="SAM" id="MobiDB-lite"/>
    </source>
</evidence>
<dbReference type="InterPro" id="IPR036736">
    <property type="entry name" value="ACP-like_sf"/>
</dbReference>
<proteinExistence type="predicted"/>
<dbReference type="Gene3D" id="3.30.300.30">
    <property type="match status" value="1"/>
</dbReference>
<dbReference type="EMBL" id="VFPS01000008">
    <property type="protein sequence ID" value="TQM90248.1"/>
    <property type="molecule type" value="Genomic_DNA"/>
</dbReference>
<dbReference type="InterPro" id="IPR042099">
    <property type="entry name" value="ANL_N_sf"/>
</dbReference>
<dbReference type="GO" id="GO:0031177">
    <property type="term" value="F:phosphopantetheine binding"/>
    <property type="evidence" value="ECO:0007669"/>
    <property type="project" value="TreeGrafter"/>
</dbReference>
<accession>A0A4Y3ULV5</accession>
<sequence>MTSSADLADLLRAVAEQHPDRILVEDADTVLSYRDAAAVAAGWAGALADRGCDRDSRVLVHARPSAAFLLAVRAVVEVGAAVVPVDSSYPAARKTLLLQASGADIVLELEPDAPLTELDPRIAVVDRAALDGGSPWQRHERGTAQRLAWICGTSGSTGLPKAVALTDVGLVGLIEGIIERAALTATDRVLPMASIGFSVAAEEILSAWCAGATIVFADERVRQDPVAVAAMLSERRISVVQMVPAYWYEVVSACTGKRGLRLPDALRLLILGSDTVAPSPVRKWLAAGGLVGHEYGVSEGAVSQVFAVLDAARFAAVEDETAGAIPIGTPLRHATVALLDPAGRPVADGEVGEMHVGGPGMALGYLGAPAATAAAFLPDPDAAVPGSRRYRTGDLARRTSDGMLVFLGRADHQLNVHGIRIEPGEVEAAILGSAEVDAAAVGVRAAVAAATGPTRQLAALIRWTDEVSGQPEEGKAAATRRLRETLAAALPATHVPTLLIDVDAVPRNPHGKVDRGAVATLLGAPLRFAGRPPRSALERRVHDVWCESIGAGEIGVDRPLQEIGVDSLGRMRLIAALDRAALRVERAALASTSTIADVAQHLATREATAPADASAMQGPLSRAQSALYLALRRQGRFPAAGEAYAIPLPAADEARVRDAVDDVLRAHPALRTRLEREAGGVRQRHVDAIPRLGDVRDLADAPALHAALREAVKAGFAPDDENLARCGLWRTVDTGLLHVVLVAHHLVVDGGSIRILAEDLADAYAARVDGRIWQAEPAASPAGLAAREASHPPPPSASASPAAPAGDELLADIEDVVDTLPSWLTVRPDSRPVARVTGRVGAAERARRRRIAEEHDVSESSLALALLGDALAAETRPGGRAPAGFLVSELVDGRDPAGGTWRTIGYLVDQRLIWLSPGECALSATSMRQVHERRAAGWTATALGLQTGRSHAAADAVTFGWGNLPSTVEVTEPAPLHTVPLDVALCAVHVEMDPVGDELEIRLTVAAHAAEHIDAEALLGRLTSPVADGEQKRGECGADTITAG</sequence>
<dbReference type="Pfam" id="PF00550">
    <property type="entry name" value="PP-binding"/>
    <property type="match status" value="1"/>
</dbReference>
<comment type="caution">
    <text evidence="4">The sequence shown here is derived from an EMBL/GenBank/DDBJ whole genome shotgun (WGS) entry which is preliminary data.</text>
</comment>
<dbReference type="Gene3D" id="3.40.50.12780">
    <property type="entry name" value="N-terminal domain of ligase-like"/>
    <property type="match status" value="1"/>
</dbReference>
<dbReference type="GO" id="GO:0043041">
    <property type="term" value="P:amino acid activation for nonribosomal peptide biosynthetic process"/>
    <property type="evidence" value="ECO:0007669"/>
    <property type="project" value="TreeGrafter"/>
</dbReference>
<dbReference type="GO" id="GO:0005737">
    <property type="term" value="C:cytoplasm"/>
    <property type="evidence" value="ECO:0007669"/>
    <property type="project" value="TreeGrafter"/>
</dbReference>
<dbReference type="Gene3D" id="3.30.559.10">
    <property type="entry name" value="Chloramphenicol acetyltransferase-like domain"/>
    <property type="match status" value="1"/>
</dbReference>
<dbReference type="PROSITE" id="PS50075">
    <property type="entry name" value="CARRIER"/>
    <property type="match status" value="1"/>
</dbReference>
<dbReference type="GO" id="GO:0003824">
    <property type="term" value="F:catalytic activity"/>
    <property type="evidence" value="ECO:0007669"/>
    <property type="project" value="InterPro"/>
</dbReference>
<dbReference type="Proteomes" id="UP000319804">
    <property type="component" value="Unassembled WGS sequence"/>
</dbReference>
<dbReference type="Pfam" id="PF00668">
    <property type="entry name" value="Condensation"/>
    <property type="match status" value="1"/>
</dbReference>
<evidence type="ECO:0000313" key="5">
    <source>
        <dbReference type="Proteomes" id="UP000319804"/>
    </source>
</evidence>
<comment type="cofactor">
    <cofactor evidence="1">
        <name>pantetheine 4'-phosphate</name>
        <dbReference type="ChEBI" id="CHEBI:47942"/>
    </cofactor>
</comment>
<feature type="region of interest" description="Disordered" evidence="2">
    <location>
        <begin position="783"/>
        <end position="804"/>
    </location>
</feature>
<dbReference type="Gene3D" id="3.30.559.30">
    <property type="entry name" value="Nonribosomal peptide synthetase, condensation domain"/>
    <property type="match status" value="1"/>
</dbReference>
<dbReference type="RefSeq" id="WP_170214224.1">
    <property type="nucleotide sequence ID" value="NZ_BJNA01000022.1"/>
</dbReference>
<dbReference type="PANTHER" id="PTHR45527:SF1">
    <property type="entry name" value="FATTY ACID SYNTHASE"/>
    <property type="match status" value="1"/>
</dbReference>
<dbReference type="InterPro" id="IPR020845">
    <property type="entry name" value="AMP-binding_CS"/>
</dbReference>
<dbReference type="InterPro" id="IPR001242">
    <property type="entry name" value="Condensation_dom"/>
</dbReference>
<dbReference type="GO" id="GO:0044550">
    <property type="term" value="P:secondary metabolite biosynthetic process"/>
    <property type="evidence" value="ECO:0007669"/>
    <property type="project" value="TreeGrafter"/>
</dbReference>
<dbReference type="InterPro" id="IPR000873">
    <property type="entry name" value="AMP-dep_synth/lig_dom"/>
</dbReference>
<reference evidence="4 5" key="1">
    <citation type="submission" date="2019-06" db="EMBL/GenBank/DDBJ databases">
        <title>Sequencing the genomes of 1000 actinobacteria strains.</title>
        <authorList>
            <person name="Klenk H.-P."/>
        </authorList>
    </citation>
    <scope>NUCLEOTIDE SEQUENCE [LARGE SCALE GENOMIC DNA]</scope>
    <source>
        <strain evidence="4 5">DSM 20427</strain>
    </source>
</reference>
<evidence type="ECO:0000256" key="1">
    <source>
        <dbReference type="ARBA" id="ARBA00001957"/>
    </source>
</evidence>
<dbReference type="InterPro" id="IPR009081">
    <property type="entry name" value="PP-bd_ACP"/>
</dbReference>
<dbReference type="SUPFAM" id="SSF52777">
    <property type="entry name" value="CoA-dependent acyltransferases"/>
    <property type="match status" value="1"/>
</dbReference>
<dbReference type="SUPFAM" id="SSF56801">
    <property type="entry name" value="Acetyl-CoA synthetase-like"/>
    <property type="match status" value="1"/>
</dbReference>